<dbReference type="OrthoDB" id="5811436at2759"/>
<evidence type="ECO:0000256" key="1">
    <source>
        <dbReference type="SAM" id="MobiDB-lite"/>
    </source>
</evidence>
<sequence>MVFILIIFGYLIPMLVILGVTIITCWYIREEIRNLYPMLVPFPVAKKACEAYLAKMDKKLIQELVKKQEEELAKGGETSKYLSASLPPPGPPVTATL</sequence>
<evidence type="ECO:0000256" key="2">
    <source>
        <dbReference type="SAM" id="Phobius"/>
    </source>
</evidence>
<feature type="region of interest" description="Disordered" evidence="1">
    <location>
        <begin position="76"/>
        <end position="97"/>
    </location>
</feature>
<protein>
    <submittedName>
        <fullName evidence="5">Receptor expression-enhancing protein</fullName>
    </submittedName>
</protein>
<gene>
    <name evidence="3" type="ORF">GPUH_LOCUS7632</name>
</gene>
<keyword evidence="2" id="KW-0472">Membrane</keyword>
<organism evidence="5">
    <name type="scientific">Gongylonema pulchrum</name>
    <dbReference type="NCBI Taxonomy" id="637853"/>
    <lineage>
        <taxon>Eukaryota</taxon>
        <taxon>Metazoa</taxon>
        <taxon>Ecdysozoa</taxon>
        <taxon>Nematoda</taxon>
        <taxon>Chromadorea</taxon>
        <taxon>Rhabditida</taxon>
        <taxon>Spirurina</taxon>
        <taxon>Spiruromorpha</taxon>
        <taxon>Spiruroidea</taxon>
        <taxon>Gongylonematidae</taxon>
        <taxon>Gongylonema</taxon>
    </lineage>
</organism>
<keyword evidence="2" id="KW-1133">Transmembrane helix</keyword>
<dbReference type="Proteomes" id="UP000271098">
    <property type="component" value="Unassembled WGS sequence"/>
</dbReference>
<keyword evidence="4" id="KW-1185">Reference proteome</keyword>
<keyword evidence="2" id="KW-0812">Transmembrane</keyword>
<name>A0A183DFZ3_9BILA</name>
<feature type="compositionally biased region" description="Pro residues" evidence="1">
    <location>
        <begin position="86"/>
        <end position="97"/>
    </location>
</feature>
<dbReference type="AlphaFoldDB" id="A0A183DFZ3"/>
<proteinExistence type="predicted"/>
<evidence type="ECO:0000313" key="5">
    <source>
        <dbReference type="WBParaSite" id="GPUH_0000764301-mRNA-1"/>
    </source>
</evidence>
<dbReference type="EMBL" id="UYRT01020193">
    <property type="protein sequence ID" value="VDK59047.1"/>
    <property type="molecule type" value="Genomic_DNA"/>
</dbReference>
<reference evidence="5" key="1">
    <citation type="submission" date="2016-06" db="UniProtKB">
        <authorList>
            <consortium name="WormBaseParasite"/>
        </authorList>
    </citation>
    <scope>IDENTIFICATION</scope>
</reference>
<dbReference type="WBParaSite" id="GPUH_0000764301-mRNA-1">
    <property type="protein sequence ID" value="GPUH_0000764301-mRNA-1"/>
    <property type="gene ID" value="GPUH_0000764301"/>
</dbReference>
<reference evidence="3 4" key="2">
    <citation type="submission" date="2018-11" db="EMBL/GenBank/DDBJ databases">
        <authorList>
            <consortium name="Pathogen Informatics"/>
        </authorList>
    </citation>
    <scope>NUCLEOTIDE SEQUENCE [LARGE SCALE GENOMIC DNA]</scope>
</reference>
<accession>A0A183DFZ3</accession>
<evidence type="ECO:0000313" key="4">
    <source>
        <dbReference type="Proteomes" id="UP000271098"/>
    </source>
</evidence>
<evidence type="ECO:0000313" key="3">
    <source>
        <dbReference type="EMBL" id="VDK59047.1"/>
    </source>
</evidence>
<feature type="transmembrane region" description="Helical" evidence="2">
    <location>
        <begin position="6"/>
        <end position="28"/>
    </location>
</feature>